<dbReference type="InterPro" id="IPR021109">
    <property type="entry name" value="Peptidase_aspartic_dom_sf"/>
</dbReference>
<gene>
    <name evidence="2" type="ORF">RhiirA1_463126</name>
</gene>
<dbReference type="EMBL" id="LLXH01000686">
    <property type="protein sequence ID" value="PKC63930.1"/>
    <property type="molecule type" value="Genomic_DNA"/>
</dbReference>
<protein>
    <submittedName>
        <fullName evidence="2">Uncharacterized protein</fullName>
    </submittedName>
</protein>
<evidence type="ECO:0000256" key="1">
    <source>
        <dbReference type="SAM" id="MobiDB-lite"/>
    </source>
</evidence>
<dbReference type="VEuPathDB" id="FungiDB:RhiirA1_463126"/>
<name>A0A2N0RKU7_9GLOM</name>
<dbReference type="VEuPathDB" id="FungiDB:RhiirFUN_013660"/>
<dbReference type="Proteomes" id="UP000232688">
    <property type="component" value="Unassembled WGS sequence"/>
</dbReference>
<evidence type="ECO:0000313" key="2">
    <source>
        <dbReference type="EMBL" id="PKC63930.1"/>
    </source>
</evidence>
<organism evidence="2 3">
    <name type="scientific">Rhizophagus irregularis</name>
    <dbReference type="NCBI Taxonomy" id="588596"/>
    <lineage>
        <taxon>Eukaryota</taxon>
        <taxon>Fungi</taxon>
        <taxon>Fungi incertae sedis</taxon>
        <taxon>Mucoromycota</taxon>
        <taxon>Glomeromycotina</taxon>
        <taxon>Glomeromycetes</taxon>
        <taxon>Glomerales</taxon>
        <taxon>Glomeraceae</taxon>
        <taxon>Rhizophagus</taxon>
    </lineage>
</organism>
<evidence type="ECO:0000313" key="3">
    <source>
        <dbReference type="Proteomes" id="UP000232688"/>
    </source>
</evidence>
<accession>A0A2N0RKU7</accession>
<sequence>MVTNQKHSTNSALSSENRVLVKRLDDYYSQHRKLKKKVNRLEKYVEEHLNWLTDDVGELFDMRYCNCSKKNINSSSETSSSKTDSSEESDTDYALYKAPISPKKKDEDVVKSGYKKASINTSADVNCISQKHIGELGIAYHSENNSIETPDAIYSTIGKVNLHIGFNDGEKHKSTPGEFLVVGPDWPGPELILGGPWFRESGATLDICNSKLLLDNNFAISFKEVKYESNAE</sequence>
<reference evidence="2 3" key="2">
    <citation type="submission" date="2017-10" db="EMBL/GenBank/DDBJ databases">
        <title>Genome analyses suggest a sexual origin of heterokaryosis in a supposedly ancient asexual fungus.</title>
        <authorList>
            <person name="Corradi N."/>
            <person name="Sedzielewska K."/>
            <person name="Noel J."/>
            <person name="Charron P."/>
            <person name="Farinelli L."/>
            <person name="Marton T."/>
            <person name="Kruger M."/>
            <person name="Pelin A."/>
            <person name="Brachmann A."/>
            <person name="Corradi N."/>
        </authorList>
    </citation>
    <scope>NUCLEOTIDE SEQUENCE [LARGE SCALE GENOMIC DNA]</scope>
    <source>
        <strain evidence="2 3">A1</strain>
    </source>
</reference>
<dbReference type="Gene3D" id="2.40.70.10">
    <property type="entry name" value="Acid Proteases"/>
    <property type="match status" value="1"/>
</dbReference>
<proteinExistence type="predicted"/>
<reference evidence="2 3" key="1">
    <citation type="submission" date="2017-10" db="EMBL/GenBank/DDBJ databases">
        <title>Extensive intraspecific genome diversity in a model arbuscular mycorrhizal fungus.</title>
        <authorList>
            <person name="Chen E.C.H."/>
            <person name="Morin E."/>
            <person name="Baudet D."/>
            <person name="Noel J."/>
            <person name="Ndikumana S."/>
            <person name="Charron P."/>
            <person name="St-Onge C."/>
            <person name="Giorgi J."/>
            <person name="Grigoriev I.V."/>
            <person name="Roux C."/>
            <person name="Martin F.M."/>
            <person name="Corradi N."/>
        </authorList>
    </citation>
    <scope>NUCLEOTIDE SEQUENCE [LARGE SCALE GENOMIC DNA]</scope>
    <source>
        <strain evidence="2 3">A1</strain>
    </source>
</reference>
<comment type="caution">
    <text evidence="2">The sequence shown here is derived from an EMBL/GenBank/DDBJ whole genome shotgun (WGS) entry which is preliminary data.</text>
</comment>
<feature type="region of interest" description="Disordered" evidence="1">
    <location>
        <begin position="72"/>
        <end position="94"/>
    </location>
</feature>
<dbReference type="AlphaFoldDB" id="A0A2N0RKU7"/>
<dbReference type="VEuPathDB" id="FungiDB:FUN_019064"/>
<feature type="compositionally biased region" description="Low complexity" evidence="1">
    <location>
        <begin position="72"/>
        <end position="83"/>
    </location>
</feature>